<protein>
    <recommendedName>
        <fullName evidence="2">DUF4396 domain-containing protein</fullName>
    </recommendedName>
</protein>
<evidence type="ECO:0000256" key="1">
    <source>
        <dbReference type="SAM" id="Phobius"/>
    </source>
</evidence>
<feature type="transmembrane region" description="Helical" evidence="1">
    <location>
        <begin position="35"/>
        <end position="55"/>
    </location>
</feature>
<feature type="transmembrane region" description="Helical" evidence="1">
    <location>
        <begin position="113"/>
        <end position="132"/>
    </location>
</feature>
<feature type="transmembrane region" description="Helical" evidence="1">
    <location>
        <begin position="6"/>
        <end position="23"/>
    </location>
</feature>
<dbReference type="InterPro" id="IPR025509">
    <property type="entry name" value="DUF4396"/>
</dbReference>
<dbReference type="RefSeq" id="WP_145079455.1">
    <property type="nucleotide sequence ID" value="NZ_CP036425.1"/>
</dbReference>
<feature type="transmembrane region" description="Helical" evidence="1">
    <location>
        <begin position="153"/>
        <end position="173"/>
    </location>
</feature>
<dbReference type="Pfam" id="PF14342">
    <property type="entry name" value="DUF4396"/>
    <property type="match status" value="1"/>
</dbReference>
<name>A0A517YXI4_9BACT</name>
<feature type="transmembrane region" description="Helical" evidence="1">
    <location>
        <begin position="185"/>
        <end position="208"/>
    </location>
</feature>
<evidence type="ECO:0000259" key="2">
    <source>
        <dbReference type="Pfam" id="PF14342"/>
    </source>
</evidence>
<evidence type="ECO:0000313" key="3">
    <source>
        <dbReference type="EMBL" id="QDU34920.1"/>
    </source>
</evidence>
<accession>A0A517YXI4</accession>
<organism evidence="3 4">
    <name type="scientific">Poriferisphaera corsica</name>
    <dbReference type="NCBI Taxonomy" id="2528020"/>
    <lineage>
        <taxon>Bacteria</taxon>
        <taxon>Pseudomonadati</taxon>
        <taxon>Planctomycetota</taxon>
        <taxon>Phycisphaerae</taxon>
        <taxon>Phycisphaerales</taxon>
        <taxon>Phycisphaeraceae</taxon>
        <taxon>Poriferisphaera</taxon>
    </lineage>
</organism>
<dbReference type="KEGG" id="pcor:KS4_29970"/>
<feature type="transmembrane region" description="Helical" evidence="1">
    <location>
        <begin position="260"/>
        <end position="281"/>
    </location>
</feature>
<evidence type="ECO:0000313" key="4">
    <source>
        <dbReference type="Proteomes" id="UP000317369"/>
    </source>
</evidence>
<dbReference type="Proteomes" id="UP000317369">
    <property type="component" value="Chromosome"/>
</dbReference>
<feature type="domain" description="DUF4396" evidence="2">
    <location>
        <begin position="77"/>
        <end position="210"/>
    </location>
</feature>
<proteinExistence type="predicted"/>
<keyword evidence="4" id="KW-1185">Reference proteome</keyword>
<keyword evidence="1" id="KW-0472">Membrane</keyword>
<gene>
    <name evidence="3" type="ORF">KS4_29970</name>
</gene>
<sequence>MNPGDLFLLFWLLISILIAVWVYQDLGKRSPTLNLMKPAWILICIYTGLFGLLIYELTCRSTKPLIPHSTRYSASSYRKASSSTVQSTAGAATGIIIAASLSSILNLPTMIEYLLEYLLAYIFAIFVFHGLYHANTYYSYPNAIKEIILPETISINFILAAIFPTNALCFQYIPMADHPTLIRFWFVMQLATIVGFGIAYPLIHWLILNNLKPCYIIIQPKRNAYPTPKHMKPIKEIASNSKTNDPTPEAIYKSKIKTQLIIALLLSFLLLAAGFTLAIYITPILPHIDLSHFIY</sequence>
<dbReference type="EMBL" id="CP036425">
    <property type="protein sequence ID" value="QDU34920.1"/>
    <property type="molecule type" value="Genomic_DNA"/>
</dbReference>
<keyword evidence="1" id="KW-1133">Transmembrane helix</keyword>
<dbReference type="OrthoDB" id="510720at2"/>
<dbReference type="AlphaFoldDB" id="A0A517YXI4"/>
<reference evidence="3 4" key="1">
    <citation type="submission" date="2019-02" db="EMBL/GenBank/DDBJ databases">
        <title>Deep-cultivation of Planctomycetes and their phenomic and genomic characterization uncovers novel biology.</title>
        <authorList>
            <person name="Wiegand S."/>
            <person name="Jogler M."/>
            <person name="Boedeker C."/>
            <person name="Pinto D."/>
            <person name="Vollmers J."/>
            <person name="Rivas-Marin E."/>
            <person name="Kohn T."/>
            <person name="Peeters S.H."/>
            <person name="Heuer A."/>
            <person name="Rast P."/>
            <person name="Oberbeckmann S."/>
            <person name="Bunk B."/>
            <person name="Jeske O."/>
            <person name="Meyerdierks A."/>
            <person name="Storesund J.E."/>
            <person name="Kallscheuer N."/>
            <person name="Luecker S."/>
            <person name="Lage O.M."/>
            <person name="Pohl T."/>
            <person name="Merkel B.J."/>
            <person name="Hornburger P."/>
            <person name="Mueller R.-W."/>
            <person name="Bruemmer F."/>
            <person name="Labrenz M."/>
            <person name="Spormann A.M."/>
            <person name="Op den Camp H."/>
            <person name="Overmann J."/>
            <person name="Amann R."/>
            <person name="Jetten M.S.M."/>
            <person name="Mascher T."/>
            <person name="Medema M.H."/>
            <person name="Devos D.P."/>
            <person name="Kaster A.-K."/>
            <person name="Ovreas L."/>
            <person name="Rohde M."/>
            <person name="Galperin M.Y."/>
            <person name="Jogler C."/>
        </authorList>
    </citation>
    <scope>NUCLEOTIDE SEQUENCE [LARGE SCALE GENOMIC DNA]</scope>
    <source>
        <strain evidence="3 4">KS4</strain>
    </source>
</reference>
<keyword evidence="1" id="KW-0812">Transmembrane</keyword>